<dbReference type="InterPro" id="IPR021778">
    <property type="entry name" value="Se/S_carrier-like"/>
</dbReference>
<dbReference type="AlphaFoldDB" id="A0A9D2LUY1"/>
<evidence type="ECO:0000259" key="1">
    <source>
        <dbReference type="Pfam" id="PF11823"/>
    </source>
</evidence>
<dbReference type="Pfam" id="PF11823">
    <property type="entry name" value="Se_S_carrier"/>
    <property type="match status" value="1"/>
</dbReference>
<organism evidence="2 3">
    <name type="scientific">Candidatus Blautia faecavium</name>
    <dbReference type="NCBI Taxonomy" id="2838487"/>
    <lineage>
        <taxon>Bacteria</taxon>
        <taxon>Bacillati</taxon>
        <taxon>Bacillota</taxon>
        <taxon>Clostridia</taxon>
        <taxon>Lachnospirales</taxon>
        <taxon>Lachnospiraceae</taxon>
        <taxon>Blautia</taxon>
    </lineage>
</organism>
<reference evidence="2" key="1">
    <citation type="journal article" date="2021" name="PeerJ">
        <title>Extensive microbial diversity within the chicken gut microbiome revealed by metagenomics and culture.</title>
        <authorList>
            <person name="Gilroy R."/>
            <person name="Ravi A."/>
            <person name="Getino M."/>
            <person name="Pursley I."/>
            <person name="Horton D.L."/>
            <person name="Alikhan N.F."/>
            <person name="Baker D."/>
            <person name="Gharbi K."/>
            <person name="Hall N."/>
            <person name="Watson M."/>
            <person name="Adriaenssens E.M."/>
            <person name="Foster-Nyarko E."/>
            <person name="Jarju S."/>
            <person name="Secka A."/>
            <person name="Antonio M."/>
            <person name="Oren A."/>
            <person name="Chaudhuri R.R."/>
            <person name="La Ragione R."/>
            <person name="Hildebrand F."/>
            <person name="Pallen M.J."/>
        </authorList>
    </citation>
    <scope>NUCLEOTIDE SEQUENCE</scope>
    <source>
        <strain evidence="2">ChiSjej1B19-5720</strain>
    </source>
</reference>
<gene>
    <name evidence="2" type="ORF">IAA06_12425</name>
</gene>
<sequence length="78" mass="9485">MREKKRYMVFTFSTTTEAIAMEKKCKEKEIPGRLIPVPREISADCGLAWRMRIEEYQERQMQIEELKLQFQDRKELML</sequence>
<protein>
    <submittedName>
        <fullName evidence="2">DUF3343 domain-containing protein</fullName>
    </submittedName>
</protein>
<accession>A0A9D2LUY1</accession>
<dbReference type="Proteomes" id="UP000823842">
    <property type="component" value="Unassembled WGS sequence"/>
</dbReference>
<evidence type="ECO:0000313" key="3">
    <source>
        <dbReference type="Proteomes" id="UP000823842"/>
    </source>
</evidence>
<dbReference type="EMBL" id="DWYZ01000231">
    <property type="protein sequence ID" value="HJB29576.1"/>
    <property type="molecule type" value="Genomic_DNA"/>
</dbReference>
<name>A0A9D2LUY1_9FIRM</name>
<comment type="caution">
    <text evidence="2">The sequence shown here is derived from an EMBL/GenBank/DDBJ whole genome shotgun (WGS) entry which is preliminary data.</text>
</comment>
<proteinExistence type="predicted"/>
<reference evidence="2" key="2">
    <citation type="submission" date="2021-04" db="EMBL/GenBank/DDBJ databases">
        <authorList>
            <person name="Gilroy R."/>
        </authorList>
    </citation>
    <scope>NUCLEOTIDE SEQUENCE</scope>
    <source>
        <strain evidence="2">ChiSjej1B19-5720</strain>
    </source>
</reference>
<feature type="domain" description="Putative Se/S carrier protein-like" evidence="1">
    <location>
        <begin position="7"/>
        <end position="71"/>
    </location>
</feature>
<evidence type="ECO:0000313" key="2">
    <source>
        <dbReference type="EMBL" id="HJB29576.1"/>
    </source>
</evidence>